<gene>
    <name evidence="2" type="ORF">PECAL_3P24970</name>
</gene>
<feature type="region of interest" description="Disordered" evidence="1">
    <location>
        <begin position="546"/>
        <end position="571"/>
    </location>
</feature>
<dbReference type="Gene3D" id="3.40.50.300">
    <property type="entry name" value="P-loop containing nucleotide triphosphate hydrolases"/>
    <property type="match status" value="1"/>
</dbReference>
<feature type="compositionally biased region" description="Low complexity" evidence="1">
    <location>
        <begin position="554"/>
        <end position="571"/>
    </location>
</feature>
<proteinExistence type="predicted"/>
<evidence type="ECO:0000313" key="3">
    <source>
        <dbReference type="Proteomes" id="UP000789595"/>
    </source>
</evidence>
<organism evidence="2 3">
    <name type="scientific">Pelagomonas calceolata</name>
    <dbReference type="NCBI Taxonomy" id="35677"/>
    <lineage>
        <taxon>Eukaryota</taxon>
        <taxon>Sar</taxon>
        <taxon>Stramenopiles</taxon>
        <taxon>Ochrophyta</taxon>
        <taxon>Pelagophyceae</taxon>
        <taxon>Pelagomonadales</taxon>
        <taxon>Pelagomonadaceae</taxon>
        <taxon>Pelagomonas</taxon>
    </lineage>
</organism>
<evidence type="ECO:0000313" key="2">
    <source>
        <dbReference type="EMBL" id="CAH0372497.1"/>
    </source>
</evidence>
<dbReference type="AlphaFoldDB" id="A0A8J2SR61"/>
<protein>
    <submittedName>
        <fullName evidence="2">Uncharacterized protein</fullName>
    </submittedName>
</protein>
<dbReference type="SUPFAM" id="SSF52540">
    <property type="entry name" value="P-loop containing nucleoside triphosphate hydrolases"/>
    <property type="match status" value="1"/>
</dbReference>
<evidence type="ECO:0000256" key="1">
    <source>
        <dbReference type="SAM" id="MobiDB-lite"/>
    </source>
</evidence>
<sequence length="571" mass="62439">MAEKLQVVLAEDSVEADETSPCSPRSPRRRWRAMRRSARGAAALLLVAAVFRRPPCRARRSRRLVASWSRRLRGEGGKRLSVASDAPRLESCAVEAFHGGGDAYAAAEPRARGLVPVEVEPWMVNATARRVASLKLDDQRACVRVGGALVRLASPNVFIAGWSRSGTTSLRAGLAKSVPGHLVVGAEGNDGHPGEGLYFKGNGKGSVQYGDYLRRFSKSLAGYDRPGLCACDAPTADRCVDGAGLRYYDGPADRTPRWFVDKTPDYHTRVEVMLSIHYKAPAAKIVLSTRHPWNFAARVDADGRASYLRQNWSKLMKDLRQAGCPADARSDPGLWDKRGCSFVASPFALRKLQVSETQASYFKLVHYVYAVELFQRLWGADHVFVLRFERCLGETTCGPALASFLGMEPRWIHADPYAEFKNEGAGHKNVEEHKKEARHVLNDPNATMALLGFEPQMAEDLLWHERLLHDLLGWDWDWDASNPVADAALPSPAEDASLSAAEDAPLSAAEDAPLSAAEDALLSARVALLTAENAALRADVARLRARLPSQPSNSPMAARPPTSSARSAFRA</sequence>
<reference evidence="2" key="1">
    <citation type="submission" date="2021-11" db="EMBL/GenBank/DDBJ databases">
        <authorList>
            <consortium name="Genoscope - CEA"/>
            <person name="William W."/>
        </authorList>
    </citation>
    <scope>NUCLEOTIDE SEQUENCE</scope>
</reference>
<dbReference type="Pfam" id="PF13469">
    <property type="entry name" value="Sulfotransfer_3"/>
    <property type="match status" value="1"/>
</dbReference>
<dbReference type="Proteomes" id="UP000789595">
    <property type="component" value="Unassembled WGS sequence"/>
</dbReference>
<comment type="caution">
    <text evidence="2">The sequence shown here is derived from an EMBL/GenBank/DDBJ whole genome shotgun (WGS) entry which is preliminary data.</text>
</comment>
<name>A0A8J2SR61_9STRA</name>
<dbReference type="EMBL" id="CAKKNE010000003">
    <property type="protein sequence ID" value="CAH0372497.1"/>
    <property type="molecule type" value="Genomic_DNA"/>
</dbReference>
<dbReference type="InterPro" id="IPR027417">
    <property type="entry name" value="P-loop_NTPase"/>
</dbReference>
<accession>A0A8J2SR61</accession>
<keyword evidence="3" id="KW-1185">Reference proteome</keyword>